<dbReference type="OMA" id="CHYSSLI"/>
<dbReference type="InterPro" id="IPR013783">
    <property type="entry name" value="Ig-like_fold"/>
</dbReference>
<dbReference type="PROSITE" id="PS50093">
    <property type="entry name" value="PKD"/>
    <property type="match status" value="1"/>
</dbReference>
<evidence type="ECO:0000259" key="2">
    <source>
        <dbReference type="PROSITE" id="PS50093"/>
    </source>
</evidence>
<dbReference type="AlphaFoldDB" id="A0A8C5IMM9"/>
<dbReference type="InterPro" id="IPR050310">
    <property type="entry name" value="VPS10-sortilin"/>
</dbReference>
<evidence type="ECO:0000313" key="3">
    <source>
        <dbReference type="Ensembl" id="ENSJHYP00000006577.1"/>
    </source>
</evidence>
<dbReference type="InterPro" id="IPR031777">
    <property type="entry name" value="Sortilin_C"/>
</dbReference>
<dbReference type="Gene3D" id="2.10.70.80">
    <property type="match status" value="1"/>
</dbReference>
<dbReference type="Pfam" id="PF00801">
    <property type="entry name" value="PKD"/>
    <property type="match status" value="1"/>
</dbReference>
<dbReference type="InterPro" id="IPR035986">
    <property type="entry name" value="PKD_dom_sf"/>
</dbReference>
<accession>A0A8C5IMM9</accession>
<name>A0A8C5IMM9_JUNHY</name>
<evidence type="ECO:0000256" key="1">
    <source>
        <dbReference type="ARBA" id="ARBA00004167"/>
    </source>
</evidence>
<dbReference type="Pfam" id="PF15901">
    <property type="entry name" value="Sortilin_C"/>
    <property type="match status" value="1"/>
</dbReference>
<dbReference type="Gene3D" id="2.60.40.10">
    <property type="entry name" value="Immunoglobulins"/>
    <property type="match status" value="1"/>
</dbReference>
<dbReference type="FunFam" id="2.60.40.10:FF:000083">
    <property type="entry name" value="Sortilin-related VPS10 domain containing receptor 2"/>
    <property type="match status" value="1"/>
</dbReference>
<protein>
    <recommendedName>
        <fullName evidence="2">PKD domain-containing protein</fullName>
    </recommendedName>
</protein>
<dbReference type="Ensembl" id="ENSJHYT00000008028.1">
    <property type="protein sequence ID" value="ENSJHYP00000006577.1"/>
    <property type="gene ID" value="ENSJHYG00000005297.1"/>
</dbReference>
<dbReference type="PANTHER" id="PTHR12106">
    <property type="entry name" value="SORTILIN RELATED"/>
    <property type="match status" value="1"/>
</dbReference>
<dbReference type="Proteomes" id="UP000694408">
    <property type="component" value="Unplaced"/>
</dbReference>
<dbReference type="InterPro" id="IPR000601">
    <property type="entry name" value="PKD_dom"/>
</dbReference>
<dbReference type="PANTHER" id="PTHR12106:SF10">
    <property type="entry name" value="VPS10 DOMAIN-CONTAINING RECEPTOR SORCS3"/>
    <property type="match status" value="1"/>
</dbReference>
<sequence>MKGEPCVMGERKIYKKRKPGAQCSLGRDYSQTVVSEPCVCGQGDFECDYGYERHSNNQCIPAFWFSPSSLSKDCNVGQNYWNSTGYRRIVSNNCTDGLREKYMAKMEKCPGKAPRGLHILTSDGKLVMEQGHNTTFIILMEEGDLQRTNIQLDFGDGIAVSYANFSPVEDGIRHVYKSAGIFQVTAFAENSLGSDTAVLFLHVVCEYFHLPHSLGQNLTSLSPYSF</sequence>
<reference evidence="3" key="1">
    <citation type="submission" date="2025-08" db="UniProtKB">
        <authorList>
            <consortium name="Ensembl"/>
        </authorList>
    </citation>
    <scope>IDENTIFICATION</scope>
</reference>
<keyword evidence="4" id="KW-1185">Reference proteome</keyword>
<proteinExistence type="predicted"/>
<dbReference type="CDD" id="cd00146">
    <property type="entry name" value="PKD"/>
    <property type="match status" value="1"/>
</dbReference>
<reference evidence="3" key="2">
    <citation type="submission" date="2025-09" db="UniProtKB">
        <authorList>
            <consortium name="Ensembl"/>
        </authorList>
    </citation>
    <scope>IDENTIFICATION</scope>
</reference>
<dbReference type="Gene3D" id="3.30.60.270">
    <property type="match status" value="1"/>
</dbReference>
<organism evidence="3 4">
    <name type="scientific">Junco hyemalis</name>
    <name type="common">Dark-eyed junco</name>
    <dbReference type="NCBI Taxonomy" id="40217"/>
    <lineage>
        <taxon>Eukaryota</taxon>
        <taxon>Metazoa</taxon>
        <taxon>Chordata</taxon>
        <taxon>Craniata</taxon>
        <taxon>Vertebrata</taxon>
        <taxon>Euteleostomi</taxon>
        <taxon>Archelosauria</taxon>
        <taxon>Archosauria</taxon>
        <taxon>Dinosauria</taxon>
        <taxon>Saurischia</taxon>
        <taxon>Theropoda</taxon>
        <taxon>Coelurosauria</taxon>
        <taxon>Aves</taxon>
        <taxon>Neognathae</taxon>
        <taxon>Neoaves</taxon>
        <taxon>Telluraves</taxon>
        <taxon>Australaves</taxon>
        <taxon>Passeriformes</taxon>
        <taxon>Passerellidae</taxon>
        <taxon>Junco</taxon>
    </lineage>
</organism>
<dbReference type="SUPFAM" id="SSF49299">
    <property type="entry name" value="PKD domain"/>
    <property type="match status" value="1"/>
</dbReference>
<dbReference type="FunFam" id="3.30.60.270:FF:000001">
    <property type="entry name" value="Sortilin related VPS10 domain containing receptor 1"/>
    <property type="match status" value="1"/>
</dbReference>
<dbReference type="GO" id="GO:0098839">
    <property type="term" value="C:postsynaptic density membrane"/>
    <property type="evidence" value="ECO:0007669"/>
    <property type="project" value="TreeGrafter"/>
</dbReference>
<evidence type="ECO:0000313" key="4">
    <source>
        <dbReference type="Proteomes" id="UP000694408"/>
    </source>
</evidence>
<feature type="domain" description="PKD" evidence="2">
    <location>
        <begin position="153"/>
        <end position="197"/>
    </location>
</feature>
<comment type="subcellular location">
    <subcellularLocation>
        <location evidence="1">Membrane</location>
        <topology evidence="1">Single-pass membrane protein</topology>
    </subcellularLocation>
</comment>